<dbReference type="InterPro" id="IPR000115">
    <property type="entry name" value="PRibGlycinamide_synth"/>
</dbReference>
<dbReference type="Pfam" id="PF01071">
    <property type="entry name" value="GARS_A"/>
    <property type="match status" value="1"/>
</dbReference>
<dbReference type="InterPro" id="IPR020559">
    <property type="entry name" value="PRibGlycinamide_synth_CS"/>
</dbReference>
<evidence type="ECO:0000256" key="8">
    <source>
        <dbReference type="ARBA" id="ARBA00022840"/>
    </source>
</evidence>
<evidence type="ECO:0000256" key="12">
    <source>
        <dbReference type="HAMAP-Rule" id="MF_00138"/>
    </source>
</evidence>
<evidence type="ECO:0000256" key="11">
    <source>
        <dbReference type="ARBA" id="ARBA00042864"/>
    </source>
</evidence>
<evidence type="ECO:0000256" key="1">
    <source>
        <dbReference type="ARBA" id="ARBA00001936"/>
    </source>
</evidence>
<dbReference type="GO" id="GO:0046872">
    <property type="term" value="F:metal ion binding"/>
    <property type="evidence" value="ECO:0007669"/>
    <property type="project" value="InterPro"/>
</dbReference>
<dbReference type="Gene3D" id="3.30.1490.20">
    <property type="entry name" value="ATP-grasp fold, A domain"/>
    <property type="match status" value="1"/>
</dbReference>
<sequence length="420" mass="42849">MRVCVVGSGGREAALADVLARDATEVLVTPGNPMIEGSVDIPPEDLDADLFVIGPEVPLVDGLADRLRADGQLVFGPGADGAVLEGSKAYMKDLLAEAGVPTAAYGSFTEAQPARAFLDTMAPPFVIKTDGLAAGKGVLVTDDLAEARNTVDDYLSGAAFGDAGQKLVIEEGLVGPEVSVFVVCDGQRGVLLSPAQDFKRIGDGGTGPNTGGMGSYSPYLPEGDLAGGELERIFADDFIAPTLAALRDRGIDYRGVLYAGLMLTADGPKLLEYNVRFGDPETQVVLPRMTSSLLNLLAQAAAGSIEAQPTFADDAMVNVVCASEGYPASPRTGDRIEGLEAARAVPGVSVYGAGVATDDNGAVATAGGRVLSVCGRGANVAEARQQAYAAVERLSWPGMTVRTDIAAAAAAGAAATTAGL</sequence>
<comment type="pathway">
    <text evidence="3 12">Purine metabolism; IMP biosynthesis via de novo pathway; N(1)-(5-phospho-D-ribosyl)glycinamide from 5-phospho-alpha-D-ribose 1-diphosphate: step 2/2.</text>
</comment>
<dbReference type="STRING" id="1229780.BN381_130009"/>
<evidence type="ECO:0000256" key="10">
    <source>
        <dbReference type="ARBA" id="ARBA00042242"/>
    </source>
</evidence>
<dbReference type="InterPro" id="IPR011761">
    <property type="entry name" value="ATP-grasp"/>
</dbReference>
<dbReference type="AlphaFoldDB" id="R4YZI2"/>
<organism evidence="15 16">
    <name type="scientific">Candidatus Neomicrothrix parvicella RN1</name>
    <dbReference type="NCBI Taxonomy" id="1229780"/>
    <lineage>
        <taxon>Bacteria</taxon>
        <taxon>Bacillati</taxon>
        <taxon>Actinomycetota</taxon>
        <taxon>Acidimicrobiia</taxon>
        <taxon>Acidimicrobiales</taxon>
        <taxon>Microthrixaceae</taxon>
        <taxon>Candidatus Neomicrothrix</taxon>
    </lineage>
</organism>
<evidence type="ECO:0000256" key="3">
    <source>
        <dbReference type="ARBA" id="ARBA00005174"/>
    </source>
</evidence>
<dbReference type="SUPFAM" id="SSF56059">
    <property type="entry name" value="Glutathione synthetase ATP-binding domain-like"/>
    <property type="match status" value="1"/>
</dbReference>
<keyword evidence="8 13" id="KW-0067">ATP-binding</keyword>
<dbReference type="Pfam" id="PF02843">
    <property type="entry name" value="GARS_C"/>
    <property type="match status" value="1"/>
</dbReference>
<dbReference type="Pfam" id="PF02844">
    <property type="entry name" value="GARS_N"/>
    <property type="match status" value="1"/>
</dbReference>
<comment type="catalytic activity">
    <reaction evidence="12">
        <text>5-phospho-beta-D-ribosylamine + glycine + ATP = N(1)-(5-phospho-beta-D-ribosyl)glycinamide + ADP + phosphate + H(+)</text>
        <dbReference type="Rhea" id="RHEA:17453"/>
        <dbReference type="ChEBI" id="CHEBI:15378"/>
        <dbReference type="ChEBI" id="CHEBI:30616"/>
        <dbReference type="ChEBI" id="CHEBI:43474"/>
        <dbReference type="ChEBI" id="CHEBI:57305"/>
        <dbReference type="ChEBI" id="CHEBI:58681"/>
        <dbReference type="ChEBI" id="CHEBI:143788"/>
        <dbReference type="ChEBI" id="CHEBI:456216"/>
        <dbReference type="EC" id="6.3.4.13"/>
    </reaction>
</comment>
<comment type="caution">
    <text evidence="15">The sequence shown here is derived from an EMBL/GenBank/DDBJ whole genome shotgun (WGS) entry which is preliminary data.</text>
</comment>
<dbReference type="GO" id="GO:0004637">
    <property type="term" value="F:phosphoribosylamine-glycine ligase activity"/>
    <property type="evidence" value="ECO:0007669"/>
    <property type="project" value="UniProtKB-UniRule"/>
</dbReference>
<dbReference type="HOGENOM" id="CLU_027420_3_1_11"/>
<dbReference type="HAMAP" id="MF_00138">
    <property type="entry name" value="GARS"/>
    <property type="match status" value="1"/>
</dbReference>
<dbReference type="InterPro" id="IPR037123">
    <property type="entry name" value="PRibGlycinamide_synth_C_sf"/>
</dbReference>
<dbReference type="NCBIfam" id="TIGR00877">
    <property type="entry name" value="purD"/>
    <property type="match status" value="1"/>
</dbReference>
<dbReference type="InterPro" id="IPR020560">
    <property type="entry name" value="PRibGlycinamide_synth_C-dom"/>
</dbReference>
<dbReference type="RefSeq" id="WP_012223946.1">
    <property type="nucleotide sequence ID" value="NZ_HG422565.1"/>
</dbReference>
<dbReference type="PANTHER" id="PTHR43472:SF1">
    <property type="entry name" value="PHOSPHORIBOSYLAMINE--GLYCINE LIGASE, CHLOROPLASTIC"/>
    <property type="match status" value="1"/>
</dbReference>
<evidence type="ECO:0000313" key="15">
    <source>
        <dbReference type="EMBL" id="CCM62451.1"/>
    </source>
</evidence>
<dbReference type="eggNOG" id="COG0151">
    <property type="taxonomic scope" value="Bacteria"/>
</dbReference>
<dbReference type="SUPFAM" id="SSF52440">
    <property type="entry name" value="PreATP-grasp domain"/>
    <property type="match status" value="1"/>
</dbReference>
<gene>
    <name evidence="12 15" type="primary">purD</name>
    <name evidence="15" type="ORF">BN381_130009</name>
</gene>
<proteinExistence type="inferred from homology"/>
<evidence type="ECO:0000256" key="13">
    <source>
        <dbReference type="PROSITE-ProRule" id="PRU00409"/>
    </source>
</evidence>
<name>R4YZI2_9ACTN</name>
<dbReference type="SMART" id="SM01209">
    <property type="entry name" value="GARS_A"/>
    <property type="match status" value="1"/>
</dbReference>
<dbReference type="InterPro" id="IPR011054">
    <property type="entry name" value="Rudment_hybrid_motif"/>
</dbReference>
<dbReference type="Proteomes" id="UP000018291">
    <property type="component" value="Unassembled WGS sequence"/>
</dbReference>
<evidence type="ECO:0000256" key="4">
    <source>
        <dbReference type="ARBA" id="ARBA00013255"/>
    </source>
</evidence>
<keyword evidence="6 13" id="KW-0547">Nucleotide-binding</keyword>
<dbReference type="Gene3D" id="3.40.50.20">
    <property type="match status" value="1"/>
</dbReference>
<dbReference type="SMART" id="SM01210">
    <property type="entry name" value="GARS_C"/>
    <property type="match status" value="1"/>
</dbReference>
<dbReference type="InterPro" id="IPR016185">
    <property type="entry name" value="PreATP-grasp_dom_sf"/>
</dbReference>
<evidence type="ECO:0000256" key="6">
    <source>
        <dbReference type="ARBA" id="ARBA00022741"/>
    </source>
</evidence>
<dbReference type="EC" id="6.3.4.13" evidence="4 12"/>
<dbReference type="GO" id="GO:0006189">
    <property type="term" value="P:'de novo' IMP biosynthetic process"/>
    <property type="evidence" value="ECO:0007669"/>
    <property type="project" value="UniProtKB-UniRule"/>
</dbReference>
<dbReference type="PROSITE" id="PS00184">
    <property type="entry name" value="GARS"/>
    <property type="match status" value="1"/>
</dbReference>
<evidence type="ECO:0000313" key="16">
    <source>
        <dbReference type="Proteomes" id="UP000018291"/>
    </source>
</evidence>
<evidence type="ECO:0000256" key="9">
    <source>
        <dbReference type="ARBA" id="ARBA00038345"/>
    </source>
</evidence>
<comment type="similarity">
    <text evidence="9 12">Belongs to the GARS family.</text>
</comment>
<evidence type="ECO:0000256" key="5">
    <source>
        <dbReference type="ARBA" id="ARBA00022598"/>
    </source>
</evidence>
<dbReference type="GO" id="GO:0009113">
    <property type="term" value="P:purine nucleobase biosynthetic process"/>
    <property type="evidence" value="ECO:0007669"/>
    <property type="project" value="InterPro"/>
</dbReference>
<dbReference type="GO" id="GO:0005524">
    <property type="term" value="F:ATP binding"/>
    <property type="evidence" value="ECO:0007669"/>
    <property type="project" value="UniProtKB-UniRule"/>
</dbReference>
<dbReference type="InterPro" id="IPR020561">
    <property type="entry name" value="PRibGlycinamid_synth_ATP-grasp"/>
</dbReference>
<evidence type="ECO:0000256" key="2">
    <source>
        <dbReference type="ARBA" id="ARBA00001946"/>
    </source>
</evidence>
<feature type="domain" description="ATP-grasp" evidence="14">
    <location>
        <begin position="92"/>
        <end position="302"/>
    </location>
</feature>
<dbReference type="Gene3D" id="3.90.600.10">
    <property type="entry name" value="Phosphoribosylglycinamide synthetase, C-terminal domain"/>
    <property type="match status" value="1"/>
</dbReference>
<accession>R4YZI2</accession>
<dbReference type="OrthoDB" id="9807240at2"/>
<dbReference type="PANTHER" id="PTHR43472">
    <property type="entry name" value="PHOSPHORIBOSYLAMINE--GLYCINE LIGASE"/>
    <property type="match status" value="1"/>
</dbReference>
<dbReference type="UniPathway" id="UPA00074">
    <property type="reaction ID" value="UER00125"/>
</dbReference>
<keyword evidence="16" id="KW-1185">Reference proteome</keyword>
<evidence type="ECO:0000256" key="7">
    <source>
        <dbReference type="ARBA" id="ARBA00022755"/>
    </source>
</evidence>
<comment type="cofactor">
    <cofactor evidence="1">
        <name>Mn(2+)</name>
        <dbReference type="ChEBI" id="CHEBI:29035"/>
    </cofactor>
</comment>
<keyword evidence="5 12" id="KW-0436">Ligase</keyword>
<evidence type="ECO:0000259" key="14">
    <source>
        <dbReference type="PROSITE" id="PS50975"/>
    </source>
</evidence>
<protein>
    <recommendedName>
        <fullName evidence="4 12">Phosphoribosylamine--glycine ligase</fullName>
        <ecNumber evidence="4 12">6.3.4.13</ecNumber>
    </recommendedName>
    <alternativeName>
        <fullName evidence="12">GARS</fullName>
    </alternativeName>
    <alternativeName>
        <fullName evidence="10 12">Glycinamide ribonucleotide synthetase</fullName>
    </alternativeName>
    <alternativeName>
        <fullName evidence="11 12">Phosphoribosylglycinamide synthetase</fullName>
    </alternativeName>
</protein>
<comment type="cofactor">
    <cofactor evidence="2">
        <name>Mg(2+)</name>
        <dbReference type="ChEBI" id="CHEBI:18420"/>
    </cofactor>
</comment>
<dbReference type="PROSITE" id="PS50975">
    <property type="entry name" value="ATP_GRASP"/>
    <property type="match status" value="1"/>
</dbReference>
<keyword evidence="7 12" id="KW-0658">Purine biosynthesis</keyword>
<dbReference type="SUPFAM" id="SSF51246">
    <property type="entry name" value="Rudiment single hybrid motif"/>
    <property type="match status" value="1"/>
</dbReference>
<reference evidence="15 16" key="1">
    <citation type="journal article" date="2013" name="ISME J.">
        <title>Metabolic model for the filamentous 'Candidatus Microthrix parvicella' based on genomic and metagenomic analyses.</title>
        <authorList>
            <person name="Jon McIlroy S."/>
            <person name="Kristiansen R."/>
            <person name="Albertsen M."/>
            <person name="Michael Karst S."/>
            <person name="Rossetti S."/>
            <person name="Lund Nielsen J."/>
            <person name="Tandoi V."/>
            <person name="James Seviour R."/>
            <person name="Nielsen P.H."/>
        </authorList>
    </citation>
    <scope>NUCLEOTIDE SEQUENCE [LARGE SCALE GENOMIC DNA]</scope>
    <source>
        <strain evidence="15 16">RN1</strain>
    </source>
</reference>
<dbReference type="InterPro" id="IPR020562">
    <property type="entry name" value="PRibGlycinamide_synth_N"/>
</dbReference>
<dbReference type="EMBL" id="CANL01000005">
    <property type="protein sequence ID" value="CCM62451.1"/>
    <property type="molecule type" value="Genomic_DNA"/>
</dbReference>
<dbReference type="InterPro" id="IPR013815">
    <property type="entry name" value="ATP_grasp_subdomain_1"/>
</dbReference>
<dbReference type="Gene3D" id="3.30.470.20">
    <property type="entry name" value="ATP-grasp fold, B domain"/>
    <property type="match status" value="1"/>
</dbReference>